<evidence type="ECO:0000313" key="13">
    <source>
        <dbReference type="EMBL" id="AIC15980.1"/>
    </source>
</evidence>
<dbReference type="GO" id="GO:0016208">
    <property type="term" value="F:AMP binding"/>
    <property type="evidence" value="ECO:0007669"/>
    <property type="project" value="TreeGrafter"/>
</dbReference>
<dbReference type="GO" id="GO:0003999">
    <property type="term" value="F:adenine phosphoribosyltransferase activity"/>
    <property type="evidence" value="ECO:0007669"/>
    <property type="project" value="UniProtKB-UniRule"/>
</dbReference>
<dbReference type="GO" id="GO:0005737">
    <property type="term" value="C:cytoplasm"/>
    <property type="evidence" value="ECO:0007669"/>
    <property type="project" value="UniProtKB-SubCell"/>
</dbReference>
<accession>A0A060HL96</accession>
<evidence type="ECO:0000256" key="11">
    <source>
        <dbReference type="HAMAP-Rule" id="MF_00004"/>
    </source>
</evidence>
<evidence type="ECO:0000256" key="7">
    <source>
        <dbReference type="ARBA" id="ARBA00022490"/>
    </source>
</evidence>
<comment type="similarity">
    <text evidence="5 11">Belongs to the purine/pyrimidine phosphoribosyltransferase family.</text>
</comment>
<evidence type="ECO:0000256" key="9">
    <source>
        <dbReference type="ARBA" id="ARBA00022679"/>
    </source>
</evidence>
<comment type="subunit">
    <text evidence="11">Homodimer.</text>
</comment>
<keyword evidence="8 11" id="KW-0328">Glycosyltransferase</keyword>
<dbReference type="Pfam" id="PF00156">
    <property type="entry name" value="Pribosyltran"/>
    <property type="match status" value="1"/>
</dbReference>
<dbReference type="NCBIfam" id="NF002634">
    <property type="entry name" value="PRK02304.1-3"/>
    <property type="match status" value="1"/>
</dbReference>
<dbReference type="InterPro" id="IPR050054">
    <property type="entry name" value="UPRTase/APRTase"/>
</dbReference>
<dbReference type="CDD" id="cd06223">
    <property type="entry name" value="PRTases_typeI"/>
    <property type="match status" value="1"/>
</dbReference>
<dbReference type="Proteomes" id="UP000027093">
    <property type="component" value="Chromosome"/>
</dbReference>
<name>A0A060HL96_9ARCH</name>
<dbReference type="Gene3D" id="3.40.50.2020">
    <property type="match status" value="1"/>
</dbReference>
<dbReference type="STRING" id="926571.NVIE_017210"/>
<evidence type="ECO:0000256" key="8">
    <source>
        <dbReference type="ARBA" id="ARBA00022676"/>
    </source>
</evidence>
<evidence type="ECO:0000256" key="3">
    <source>
        <dbReference type="ARBA" id="ARBA00004496"/>
    </source>
</evidence>
<evidence type="ECO:0000256" key="10">
    <source>
        <dbReference type="ARBA" id="ARBA00022726"/>
    </source>
</evidence>
<dbReference type="HOGENOM" id="CLU_063339_3_0_2"/>
<dbReference type="InterPro" id="IPR000836">
    <property type="entry name" value="PRTase_dom"/>
</dbReference>
<proteinExistence type="inferred from homology"/>
<comment type="subcellular location">
    <subcellularLocation>
        <location evidence="3 11">Cytoplasm</location>
    </subcellularLocation>
</comment>
<keyword evidence="14" id="KW-1185">Reference proteome</keyword>
<evidence type="ECO:0000256" key="2">
    <source>
        <dbReference type="ARBA" id="ARBA00003968"/>
    </source>
</evidence>
<evidence type="ECO:0000256" key="1">
    <source>
        <dbReference type="ARBA" id="ARBA00000868"/>
    </source>
</evidence>
<dbReference type="GO" id="GO:0002055">
    <property type="term" value="F:adenine binding"/>
    <property type="evidence" value="ECO:0007669"/>
    <property type="project" value="TreeGrafter"/>
</dbReference>
<dbReference type="KEGG" id="nvn:NVIE_017210"/>
<sequence length="195" mass="21166">MTEPYFAIFFTATPCVVSVVAKLNLDRIIGKHQDFPKPGILFRDINPVFRNPDALKFIASEFSRKFSKTRYDATAGIESRGFVVATAVGMKAGKGVIMIRKVGKLPGPTIKKSYDIEYGNATMELQTDAVKKGQRVLIVDDLIATGGTAVAAAQLVEELGGKVAGFGFVIELAGLKGADRLRQMGYRVESLVVYD</sequence>
<comment type="catalytic activity">
    <reaction evidence="1 11">
        <text>AMP + diphosphate = 5-phospho-alpha-D-ribose 1-diphosphate + adenine</text>
        <dbReference type="Rhea" id="RHEA:16609"/>
        <dbReference type="ChEBI" id="CHEBI:16708"/>
        <dbReference type="ChEBI" id="CHEBI:33019"/>
        <dbReference type="ChEBI" id="CHEBI:58017"/>
        <dbReference type="ChEBI" id="CHEBI:456215"/>
        <dbReference type="EC" id="2.4.2.7"/>
    </reaction>
</comment>
<reference evidence="13 14" key="1">
    <citation type="journal article" date="2014" name="Int. J. Syst. Evol. Microbiol.">
        <title>Nitrososphaera viennensis gen. nov., sp. nov., an aerobic and mesophilic, ammonia-oxidizing archaeon from soil and a member of the archaeal phylum Thaumarchaeota.</title>
        <authorList>
            <person name="Stieglmeier M."/>
            <person name="Klingl A."/>
            <person name="Alves R.J."/>
            <person name="Rittmann S.K."/>
            <person name="Melcher M."/>
            <person name="Leisch N."/>
            <person name="Schleper C."/>
        </authorList>
    </citation>
    <scope>NUCLEOTIDE SEQUENCE [LARGE SCALE GENOMIC DNA]</scope>
    <source>
        <strain evidence="13">EN76</strain>
    </source>
</reference>
<comment type="pathway">
    <text evidence="4 11">Purine metabolism; AMP biosynthesis via salvage pathway; AMP from adenine: step 1/1.</text>
</comment>
<gene>
    <name evidence="11 13" type="primary">apt</name>
    <name evidence="13" type="ORF">NVIE_017210</name>
</gene>
<dbReference type="GO" id="GO:0044209">
    <property type="term" value="P:AMP salvage"/>
    <property type="evidence" value="ECO:0007669"/>
    <property type="project" value="UniProtKB-UniRule"/>
</dbReference>
<evidence type="ECO:0000313" key="14">
    <source>
        <dbReference type="Proteomes" id="UP000027093"/>
    </source>
</evidence>
<feature type="domain" description="Phosphoribosyltransferase" evidence="12">
    <location>
        <begin position="54"/>
        <end position="173"/>
    </location>
</feature>
<evidence type="ECO:0000256" key="6">
    <source>
        <dbReference type="ARBA" id="ARBA00011893"/>
    </source>
</evidence>
<dbReference type="NCBIfam" id="TIGR01090">
    <property type="entry name" value="apt"/>
    <property type="match status" value="1"/>
</dbReference>
<dbReference type="AlphaFoldDB" id="A0A060HL96"/>
<dbReference type="InterPro" id="IPR029057">
    <property type="entry name" value="PRTase-like"/>
</dbReference>
<dbReference type="PANTHER" id="PTHR32315">
    <property type="entry name" value="ADENINE PHOSPHORIBOSYLTRANSFERASE"/>
    <property type="match status" value="1"/>
</dbReference>
<evidence type="ECO:0000256" key="5">
    <source>
        <dbReference type="ARBA" id="ARBA00008391"/>
    </source>
</evidence>
<dbReference type="GO" id="GO:0006166">
    <property type="term" value="P:purine ribonucleoside salvage"/>
    <property type="evidence" value="ECO:0007669"/>
    <property type="project" value="UniProtKB-UniRule"/>
</dbReference>
<dbReference type="HAMAP" id="MF_00004">
    <property type="entry name" value="Aden_phosphoribosyltr"/>
    <property type="match status" value="1"/>
</dbReference>
<dbReference type="EMBL" id="CP007536">
    <property type="protein sequence ID" value="AIC15980.1"/>
    <property type="molecule type" value="Genomic_DNA"/>
</dbReference>
<keyword evidence="9 11" id="KW-0808">Transferase</keyword>
<dbReference type="EC" id="2.4.2.7" evidence="6 11"/>
<dbReference type="InterPro" id="IPR005764">
    <property type="entry name" value="Ade_phspho_trans"/>
</dbReference>
<dbReference type="GO" id="GO:0006168">
    <property type="term" value="P:adenine salvage"/>
    <property type="evidence" value="ECO:0007669"/>
    <property type="project" value="InterPro"/>
</dbReference>
<dbReference type="UniPathway" id="UPA00588">
    <property type="reaction ID" value="UER00646"/>
</dbReference>
<dbReference type="NCBIfam" id="NF002636">
    <property type="entry name" value="PRK02304.1-5"/>
    <property type="match status" value="1"/>
</dbReference>
<comment type="function">
    <text evidence="2 11">Catalyzes a salvage reaction resulting in the formation of AMP, that is energically less costly than de novo synthesis.</text>
</comment>
<dbReference type="PANTHER" id="PTHR32315:SF3">
    <property type="entry name" value="ADENINE PHOSPHORIBOSYLTRANSFERASE"/>
    <property type="match status" value="1"/>
</dbReference>
<evidence type="ECO:0000256" key="4">
    <source>
        <dbReference type="ARBA" id="ARBA00004659"/>
    </source>
</evidence>
<evidence type="ECO:0000259" key="12">
    <source>
        <dbReference type="Pfam" id="PF00156"/>
    </source>
</evidence>
<keyword evidence="10 11" id="KW-0660">Purine salvage</keyword>
<dbReference type="FunFam" id="3.40.50.2020:FF:000021">
    <property type="entry name" value="Adenine phosphoribosyltransferase"/>
    <property type="match status" value="1"/>
</dbReference>
<dbReference type="SUPFAM" id="SSF53271">
    <property type="entry name" value="PRTase-like"/>
    <property type="match status" value="1"/>
</dbReference>
<protein>
    <recommendedName>
        <fullName evidence="6 11">Adenine phosphoribosyltransferase</fullName>
        <shortName evidence="11">APRT</shortName>
        <ecNumber evidence="6 11">2.4.2.7</ecNumber>
    </recommendedName>
</protein>
<organism evidence="13 14">
    <name type="scientific">Nitrososphaera viennensis EN76</name>
    <dbReference type="NCBI Taxonomy" id="926571"/>
    <lineage>
        <taxon>Archaea</taxon>
        <taxon>Nitrososphaerota</taxon>
        <taxon>Nitrososphaeria</taxon>
        <taxon>Nitrososphaerales</taxon>
        <taxon>Nitrososphaeraceae</taxon>
        <taxon>Nitrososphaera</taxon>
    </lineage>
</organism>
<keyword evidence="7 11" id="KW-0963">Cytoplasm</keyword>